<dbReference type="EMBL" id="JAAQPH010000038">
    <property type="protein sequence ID" value="NIA72276.1"/>
    <property type="molecule type" value="Genomic_DNA"/>
</dbReference>
<comment type="caution">
    <text evidence="1">The sequence shown here is derived from an EMBL/GenBank/DDBJ whole genome shotgun (WGS) entry which is preliminary data.</text>
</comment>
<dbReference type="Proteomes" id="UP000761264">
    <property type="component" value="Unassembled WGS sequence"/>
</dbReference>
<name>A0A967F3Q5_9PROT</name>
<organism evidence="1 2">
    <name type="scientific">Pelagibius litoralis</name>
    <dbReference type="NCBI Taxonomy" id="374515"/>
    <lineage>
        <taxon>Bacteria</taxon>
        <taxon>Pseudomonadati</taxon>
        <taxon>Pseudomonadota</taxon>
        <taxon>Alphaproteobacteria</taxon>
        <taxon>Rhodospirillales</taxon>
        <taxon>Rhodovibrionaceae</taxon>
        <taxon>Pelagibius</taxon>
    </lineage>
</organism>
<keyword evidence="2" id="KW-1185">Reference proteome</keyword>
<protein>
    <submittedName>
        <fullName evidence="1">Uncharacterized protein</fullName>
    </submittedName>
</protein>
<proteinExistence type="predicted"/>
<dbReference type="AlphaFoldDB" id="A0A967F3Q5"/>
<gene>
    <name evidence="1" type="ORF">HBA54_27155</name>
</gene>
<dbReference type="RefSeq" id="WP_167231367.1">
    <property type="nucleotide sequence ID" value="NZ_JAAQPH010000038.1"/>
</dbReference>
<sequence>MANTFGAQMTKLRVSPFKNPDPGFVDGGVQVFNEAVTLNSQAIADTITVARLPKGAIPLYGVLLSSVSLGTAVISIGVAGDAAKYRAGAVFNTPNVPTMFGLAAANGEALAAEEDVIITIATAALPASGTLRVMFFYAIN</sequence>
<reference evidence="1" key="1">
    <citation type="submission" date="2020-03" db="EMBL/GenBank/DDBJ databases">
        <title>Genome of Pelagibius litoralis DSM 21314T.</title>
        <authorList>
            <person name="Wang G."/>
        </authorList>
    </citation>
    <scope>NUCLEOTIDE SEQUENCE</scope>
    <source>
        <strain evidence="1">DSM 21314</strain>
    </source>
</reference>
<evidence type="ECO:0000313" key="1">
    <source>
        <dbReference type="EMBL" id="NIA72276.1"/>
    </source>
</evidence>
<evidence type="ECO:0000313" key="2">
    <source>
        <dbReference type="Proteomes" id="UP000761264"/>
    </source>
</evidence>
<accession>A0A967F3Q5</accession>